<organism evidence="2 3">
    <name type="scientific">Duganella callida</name>
    <dbReference type="NCBI Taxonomy" id="2561932"/>
    <lineage>
        <taxon>Bacteria</taxon>
        <taxon>Pseudomonadati</taxon>
        <taxon>Pseudomonadota</taxon>
        <taxon>Betaproteobacteria</taxon>
        <taxon>Burkholderiales</taxon>
        <taxon>Oxalobacteraceae</taxon>
        <taxon>Telluria group</taxon>
        <taxon>Duganella</taxon>
    </lineage>
</organism>
<accession>A0A4Y9S788</accession>
<comment type="caution">
    <text evidence="2">The sequence shown here is derived from an EMBL/GenBank/DDBJ whole genome shotgun (WGS) entry which is preliminary data.</text>
</comment>
<dbReference type="EMBL" id="SPVG01000210">
    <property type="protein sequence ID" value="TFW17280.1"/>
    <property type="molecule type" value="Genomic_DNA"/>
</dbReference>
<dbReference type="InterPro" id="IPR016181">
    <property type="entry name" value="Acyl_CoA_acyltransferase"/>
</dbReference>
<evidence type="ECO:0000259" key="1">
    <source>
        <dbReference type="PROSITE" id="PS51186"/>
    </source>
</evidence>
<evidence type="ECO:0000313" key="2">
    <source>
        <dbReference type="EMBL" id="TFW17280.1"/>
    </source>
</evidence>
<dbReference type="Pfam" id="PF00583">
    <property type="entry name" value="Acetyltransf_1"/>
    <property type="match status" value="1"/>
</dbReference>
<dbReference type="RefSeq" id="WP_135203524.1">
    <property type="nucleotide sequence ID" value="NZ_SPVG01000210.1"/>
</dbReference>
<protein>
    <submittedName>
        <fullName evidence="2">GNAT family N-acetyltransferase</fullName>
    </submittedName>
</protein>
<reference evidence="2 3" key="1">
    <citation type="submission" date="2019-03" db="EMBL/GenBank/DDBJ databases">
        <title>Draft Genome Sequence of Duganella callidus sp. nov., a Novel Duganella Species Isolated from Cultivated Soil.</title>
        <authorList>
            <person name="Raths R."/>
            <person name="Peta V."/>
            <person name="Bucking H."/>
        </authorList>
    </citation>
    <scope>NUCLEOTIDE SEQUENCE [LARGE SCALE GENOMIC DNA]</scope>
    <source>
        <strain evidence="2 3">DN04</strain>
    </source>
</reference>
<keyword evidence="2" id="KW-0808">Transferase</keyword>
<dbReference type="Proteomes" id="UP000297729">
    <property type="component" value="Unassembled WGS sequence"/>
</dbReference>
<gene>
    <name evidence="2" type="ORF">E4L98_21155</name>
</gene>
<dbReference type="PROSITE" id="PS51186">
    <property type="entry name" value="GNAT"/>
    <property type="match status" value="1"/>
</dbReference>
<dbReference type="Gene3D" id="3.40.630.30">
    <property type="match status" value="1"/>
</dbReference>
<dbReference type="InterPro" id="IPR000182">
    <property type="entry name" value="GNAT_dom"/>
</dbReference>
<name>A0A4Y9S788_9BURK</name>
<dbReference type="GO" id="GO:0016747">
    <property type="term" value="F:acyltransferase activity, transferring groups other than amino-acyl groups"/>
    <property type="evidence" value="ECO:0007669"/>
    <property type="project" value="InterPro"/>
</dbReference>
<feature type="domain" description="N-acetyltransferase" evidence="1">
    <location>
        <begin position="23"/>
        <end position="207"/>
    </location>
</feature>
<dbReference type="OrthoDB" id="5295305at2"/>
<sequence>MSKVMARLARELRGRGLVGFTHFVARRFVQWRADVLYEQDLRLLPAAAAPVPAPSARVTLIDRGNFGSEATAALERAVLVGGNVDYVSDLRGTGQLWIATDEHGAVASYAFVVFASFYKHILHEDSGTPIICNCVTMPAHRGQGLYPRLLRESCQRLAAQGFGRVIITCEPDNRASIRGIEKAGFQRVKTLYSLILFTRLIAFQRVAWAPGQSLAENAAFR</sequence>
<dbReference type="SUPFAM" id="SSF55729">
    <property type="entry name" value="Acyl-CoA N-acyltransferases (Nat)"/>
    <property type="match status" value="1"/>
</dbReference>
<proteinExistence type="predicted"/>
<evidence type="ECO:0000313" key="3">
    <source>
        <dbReference type="Proteomes" id="UP000297729"/>
    </source>
</evidence>
<keyword evidence="3" id="KW-1185">Reference proteome</keyword>
<dbReference type="AlphaFoldDB" id="A0A4Y9S788"/>